<evidence type="ECO:0000256" key="2">
    <source>
        <dbReference type="ARBA" id="ARBA00006875"/>
    </source>
</evidence>
<keyword evidence="7" id="KW-0206">Cytoskeleton</keyword>
<evidence type="ECO:0000313" key="11">
    <source>
        <dbReference type="EMBL" id="GMH84197.1"/>
    </source>
</evidence>
<evidence type="ECO:0000256" key="7">
    <source>
        <dbReference type="ARBA" id="ARBA00023212"/>
    </source>
</evidence>
<dbReference type="Pfam" id="PF05914">
    <property type="entry name" value="RIB43A"/>
    <property type="match status" value="1"/>
</dbReference>
<keyword evidence="3" id="KW-0963">Cytoplasm</keyword>
<evidence type="ECO:0000256" key="5">
    <source>
        <dbReference type="ARBA" id="ARBA00023054"/>
    </source>
</evidence>
<keyword evidence="8" id="KW-0966">Cell projection</keyword>
<keyword evidence="6" id="KW-0969">Cilium</keyword>
<protein>
    <recommendedName>
        <fullName evidence="13">RIB43A-like with coiled-coils protein 2</fullName>
    </recommendedName>
</protein>
<evidence type="ECO:0000256" key="1">
    <source>
        <dbReference type="ARBA" id="ARBA00004611"/>
    </source>
</evidence>
<keyword evidence="4" id="KW-0282">Flagellum</keyword>
<evidence type="ECO:0000256" key="3">
    <source>
        <dbReference type="ARBA" id="ARBA00022490"/>
    </source>
</evidence>
<gene>
    <name evidence="11" type="ORF">TrVE_jg7133</name>
</gene>
<comment type="subunit">
    <text evidence="9">Microtubule inner protein component of sperm flagellar doublet microtubules.</text>
</comment>
<organism evidence="11 12">
    <name type="scientific">Triparma verrucosa</name>
    <dbReference type="NCBI Taxonomy" id="1606542"/>
    <lineage>
        <taxon>Eukaryota</taxon>
        <taxon>Sar</taxon>
        <taxon>Stramenopiles</taxon>
        <taxon>Ochrophyta</taxon>
        <taxon>Bolidophyceae</taxon>
        <taxon>Parmales</taxon>
        <taxon>Triparmaceae</taxon>
        <taxon>Triparma</taxon>
    </lineage>
</organism>
<feature type="coiled-coil region" evidence="10">
    <location>
        <begin position="9"/>
        <end position="94"/>
    </location>
</feature>
<accession>A0A9W7EMQ8</accession>
<comment type="similarity">
    <text evidence="2">Belongs to the RIB43A family.</text>
</comment>
<proteinExistence type="inferred from homology"/>
<dbReference type="InterPro" id="IPR008805">
    <property type="entry name" value="RIB43A"/>
</dbReference>
<keyword evidence="5 10" id="KW-0175">Coiled coil</keyword>
<dbReference type="EMBL" id="BRXX01000034">
    <property type="protein sequence ID" value="GMH84197.1"/>
    <property type="molecule type" value="Genomic_DNA"/>
</dbReference>
<comment type="caution">
    <text evidence="11">The sequence shown here is derived from an EMBL/GenBank/DDBJ whole genome shotgun (WGS) entry which is preliminary data.</text>
</comment>
<name>A0A9W7EMQ8_9STRA</name>
<evidence type="ECO:0000256" key="9">
    <source>
        <dbReference type="ARBA" id="ARBA00046435"/>
    </source>
</evidence>
<dbReference type="AlphaFoldDB" id="A0A9W7EMQ8"/>
<evidence type="ECO:0000256" key="8">
    <source>
        <dbReference type="ARBA" id="ARBA00023273"/>
    </source>
</evidence>
<comment type="subcellular location">
    <subcellularLocation>
        <location evidence="1">Cytoplasm</location>
        <location evidence="1">Cytoskeleton</location>
        <location evidence="1">Flagellum axoneme</location>
    </subcellularLocation>
</comment>
<evidence type="ECO:0000256" key="4">
    <source>
        <dbReference type="ARBA" id="ARBA00022846"/>
    </source>
</evidence>
<dbReference type="PANTHER" id="PTHR14517">
    <property type="entry name" value="RIB43A-RELATED"/>
    <property type="match status" value="1"/>
</dbReference>
<keyword evidence="12" id="KW-1185">Reference proteome</keyword>
<dbReference type="Proteomes" id="UP001165160">
    <property type="component" value="Unassembled WGS sequence"/>
</dbReference>
<sequence>MVMLKQNSLDKEEARIAAMRARAEARTQRFLNARTRTMGVDKAGLDAQVEEKRQAKEALRQANMDKAAYDQQILRMLEENEAQARAEKMAALNALREDLLQKASEPKNDLPKIGDSVNAEDCGTGAAQYFAGEDKNKDSRRRLQQAQMRQWTSQQKAEKAARNMEENEDEMRFHQYLMAVDDMRGQMENENKARTAADRLNFRKLNEEQAALTRATREQDRQLAAKMDDMELTHVKNDPFLNEETDFGTSAVAPHRVRPDHFKGFNKEQVQWVYAKNGELVEAHQKMKQDERDTEKAWGNHVAAVTRVMEQNEQESKAQANYMNKLQTDVLNQQRAEQLAKKAQSKEDRFGSVDGGFYKGFGTSCR</sequence>
<evidence type="ECO:0000256" key="6">
    <source>
        <dbReference type="ARBA" id="ARBA00023069"/>
    </source>
</evidence>
<dbReference type="PANTHER" id="PTHR14517:SF6">
    <property type="entry name" value="RE41410P"/>
    <property type="match status" value="1"/>
</dbReference>
<evidence type="ECO:0000313" key="12">
    <source>
        <dbReference type="Proteomes" id="UP001165160"/>
    </source>
</evidence>
<reference evidence="12" key="1">
    <citation type="journal article" date="2023" name="Commun. Biol.">
        <title>Genome analysis of Parmales, the sister group of diatoms, reveals the evolutionary specialization of diatoms from phago-mixotrophs to photoautotrophs.</title>
        <authorList>
            <person name="Ban H."/>
            <person name="Sato S."/>
            <person name="Yoshikawa S."/>
            <person name="Yamada K."/>
            <person name="Nakamura Y."/>
            <person name="Ichinomiya M."/>
            <person name="Sato N."/>
            <person name="Blanc-Mathieu R."/>
            <person name="Endo H."/>
            <person name="Kuwata A."/>
            <person name="Ogata H."/>
        </authorList>
    </citation>
    <scope>NUCLEOTIDE SEQUENCE [LARGE SCALE GENOMIC DNA]</scope>
    <source>
        <strain evidence="12">NIES 3699</strain>
    </source>
</reference>
<evidence type="ECO:0008006" key="13">
    <source>
        <dbReference type="Google" id="ProtNLM"/>
    </source>
</evidence>
<evidence type="ECO:0000256" key="10">
    <source>
        <dbReference type="SAM" id="Coils"/>
    </source>
</evidence>